<keyword evidence="3" id="KW-1185">Reference proteome</keyword>
<dbReference type="Proteomes" id="UP000623067">
    <property type="component" value="Unassembled WGS sequence"/>
</dbReference>
<reference evidence="2" key="1">
    <citation type="journal article" date="2014" name="Int. J. Syst. Evol. Microbiol.">
        <title>Complete genome sequence of Corynebacterium casei LMG S-19264T (=DSM 44701T), isolated from a smear-ripened cheese.</title>
        <authorList>
            <consortium name="US DOE Joint Genome Institute (JGI-PGF)"/>
            <person name="Walter F."/>
            <person name="Albersmeier A."/>
            <person name="Kalinowski J."/>
            <person name="Ruckert C."/>
        </authorList>
    </citation>
    <scope>NUCLEOTIDE SEQUENCE</scope>
    <source>
        <strain evidence="2">CGMCC 1.15330</strain>
    </source>
</reference>
<protein>
    <submittedName>
        <fullName evidence="2">Uncharacterized protein</fullName>
    </submittedName>
</protein>
<feature type="region of interest" description="Disordered" evidence="1">
    <location>
        <begin position="1"/>
        <end position="36"/>
    </location>
</feature>
<evidence type="ECO:0000256" key="1">
    <source>
        <dbReference type="SAM" id="MobiDB-lite"/>
    </source>
</evidence>
<name>A0A916WP99_9SPHN</name>
<evidence type="ECO:0000313" key="2">
    <source>
        <dbReference type="EMBL" id="GGB21503.1"/>
    </source>
</evidence>
<comment type="caution">
    <text evidence="2">The sequence shown here is derived from an EMBL/GenBank/DDBJ whole genome shotgun (WGS) entry which is preliminary data.</text>
</comment>
<reference evidence="2" key="2">
    <citation type="submission" date="2020-09" db="EMBL/GenBank/DDBJ databases">
        <authorList>
            <person name="Sun Q."/>
            <person name="Zhou Y."/>
        </authorList>
    </citation>
    <scope>NUCLEOTIDE SEQUENCE</scope>
    <source>
        <strain evidence="2">CGMCC 1.15330</strain>
    </source>
</reference>
<dbReference type="AlphaFoldDB" id="A0A916WP99"/>
<gene>
    <name evidence="2" type="ORF">GCM10011380_08850</name>
</gene>
<organism evidence="2 3">
    <name type="scientific">Sphingomonas metalli</name>
    <dbReference type="NCBI Taxonomy" id="1779358"/>
    <lineage>
        <taxon>Bacteria</taxon>
        <taxon>Pseudomonadati</taxon>
        <taxon>Pseudomonadota</taxon>
        <taxon>Alphaproteobacteria</taxon>
        <taxon>Sphingomonadales</taxon>
        <taxon>Sphingomonadaceae</taxon>
        <taxon>Sphingomonas</taxon>
    </lineage>
</organism>
<evidence type="ECO:0000313" key="3">
    <source>
        <dbReference type="Proteomes" id="UP000623067"/>
    </source>
</evidence>
<feature type="compositionally biased region" description="Low complexity" evidence="1">
    <location>
        <begin position="1"/>
        <end position="26"/>
    </location>
</feature>
<sequence length="72" mass="7318">MTKTTTPAPTNGAETTTAAPAAKSTPHFATRDFNDAGTTRSFKAGAELTECSDGEIANYVAARLASADKPAA</sequence>
<dbReference type="EMBL" id="BMIH01000001">
    <property type="protein sequence ID" value="GGB21503.1"/>
    <property type="molecule type" value="Genomic_DNA"/>
</dbReference>
<proteinExistence type="predicted"/>
<accession>A0A916WP99</accession>
<dbReference type="RefSeq" id="WP_188657473.1">
    <property type="nucleotide sequence ID" value="NZ_BMIH01000001.1"/>
</dbReference>